<dbReference type="HOGENOM" id="CLU_3294423_0_0_10"/>
<reference evidence="1" key="1">
    <citation type="submission" date="2011-01" db="EMBL/GenBank/DDBJ databases">
        <authorList>
            <person name="Muzny D."/>
            <person name="Qin X."/>
            <person name="Buhay C."/>
            <person name="Dugan-Rocha S."/>
            <person name="Ding Y."/>
            <person name="Chen G."/>
            <person name="Hawes A."/>
            <person name="Holder M."/>
            <person name="Jhangiani S."/>
            <person name="Johnson A."/>
            <person name="Khan Z."/>
            <person name="Li Z."/>
            <person name="Liu W."/>
            <person name="Liu X."/>
            <person name="Perez L."/>
            <person name="Shen H."/>
            <person name="Wang Q."/>
            <person name="Watt J."/>
            <person name="Xi L."/>
            <person name="Xin Y."/>
            <person name="Zhou J."/>
            <person name="Deng J."/>
            <person name="Jiang H."/>
            <person name="Liu Y."/>
            <person name="Qu J."/>
            <person name="Song X.-Z."/>
            <person name="Zhang L."/>
            <person name="Villasana D."/>
            <person name="Johnson A."/>
            <person name="Liu J."/>
            <person name="Liyanage D."/>
            <person name="Lorensuhewa L."/>
            <person name="Robinson T."/>
            <person name="Song A."/>
            <person name="Song B.-B."/>
            <person name="Dinh H."/>
            <person name="Thornton R."/>
            <person name="Coyle M."/>
            <person name="Francisco L."/>
            <person name="Jackson L."/>
            <person name="Javaid M."/>
            <person name="Korchina V."/>
            <person name="Kovar C."/>
            <person name="Mata R."/>
            <person name="Mathew T."/>
            <person name="Ngo R."/>
            <person name="Nguyen L."/>
            <person name="Nguyen N."/>
            <person name="Okwuonu G."/>
            <person name="Ongeri F."/>
            <person name="Pham C."/>
            <person name="Simmons D."/>
            <person name="Wilczek-Boney K."/>
            <person name="Hale W."/>
            <person name="Jakkamsetti A."/>
            <person name="Pham P."/>
            <person name="Ruth R."/>
            <person name="San Lucas F."/>
            <person name="Warren J."/>
            <person name="Zhang J."/>
            <person name="Zhao Z."/>
            <person name="Zhou C."/>
            <person name="Zhu D."/>
            <person name="Lee S."/>
            <person name="Bess C."/>
            <person name="Blankenburg K."/>
            <person name="Forbes L."/>
            <person name="Fu Q."/>
            <person name="Gubbala S."/>
            <person name="Hirani K."/>
            <person name="Jayaseelan J.C."/>
            <person name="Lara F."/>
            <person name="Munidasa M."/>
            <person name="Palculict T."/>
            <person name="Patil S."/>
            <person name="Pu L.-L."/>
            <person name="Saada N."/>
            <person name="Tang L."/>
            <person name="Weissenberger G."/>
            <person name="Zhu Y."/>
            <person name="Hemphill L."/>
            <person name="Shang Y."/>
            <person name="Youmans B."/>
            <person name="Ayvaz T."/>
            <person name="Ross M."/>
            <person name="Santibanez J."/>
            <person name="Aqrawi P."/>
            <person name="Gross S."/>
            <person name="Joshi V."/>
            <person name="Fowler G."/>
            <person name="Nazareth L."/>
            <person name="Reid J."/>
            <person name="Worley K."/>
            <person name="Petrosino J."/>
            <person name="Highlander S."/>
            <person name="Gibbs R."/>
        </authorList>
    </citation>
    <scope>NUCLEOTIDE SEQUENCE [LARGE SCALE GENOMIC DNA]</scope>
    <source>
        <strain evidence="1">ATCC 33269</strain>
    </source>
</reference>
<dbReference type="AlphaFoldDB" id="E7RML2"/>
<protein>
    <submittedName>
        <fullName evidence="1">Uncharacterized protein</fullName>
    </submittedName>
</protein>
<keyword evidence="2" id="KW-1185">Reference proteome</keyword>
<accession>E7RML2</accession>
<comment type="caution">
    <text evidence="1">The sequence shown here is derived from an EMBL/GenBank/DDBJ whole genome shotgun (WGS) entry which is preliminary data.</text>
</comment>
<gene>
    <name evidence="1" type="ORF">HMPREF0663_10362</name>
</gene>
<proteinExistence type="predicted"/>
<dbReference type="Proteomes" id="UP000005580">
    <property type="component" value="Unassembled WGS sequence"/>
</dbReference>
<evidence type="ECO:0000313" key="2">
    <source>
        <dbReference type="Proteomes" id="UP000005580"/>
    </source>
</evidence>
<name>E7RML2_9BACT</name>
<organism evidence="1 2">
    <name type="scientific">Hoylesella oralis ATCC 33269</name>
    <dbReference type="NCBI Taxonomy" id="873533"/>
    <lineage>
        <taxon>Bacteria</taxon>
        <taxon>Pseudomonadati</taxon>
        <taxon>Bacteroidota</taxon>
        <taxon>Bacteroidia</taxon>
        <taxon>Bacteroidales</taxon>
        <taxon>Prevotellaceae</taxon>
        <taxon>Hoylesella</taxon>
    </lineage>
</organism>
<evidence type="ECO:0000313" key="1">
    <source>
        <dbReference type="EMBL" id="EFZ37993.1"/>
    </source>
</evidence>
<sequence>MCLSLYYSHAVVQKLSYCNDKQRFEKVLINDRKIYILIRI</sequence>
<dbReference type="EMBL" id="AEPE02000002">
    <property type="protein sequence ID" value="EFZ37993.1"/>
    <property type="molecule type" value="Genomic_DNA"/>
</dbReference>